<proteinExistence type="predicted"/>
<reference evidence="3" key="1">
    <citation type="journal article" date="2019" name="Int. J. Syst. Evol. Microbiol.">
        <title>The Global Catalogue of Microorganisms (GCM) 10K type strain sequencing project: providing services to taxonomists for standard genome sequencing and annotation.</title>
        <authorList>
            <consortium name="The Broad Institute Genomics Platform"/>
            <consortium name="The Broad Institute Genome Sequencing Center for Infectious Disease"/>
            <person name="Wu L."/>
            <person name="Ma J."/>
        </authorList>
    </citation>
    <scope>NUCLEOTIDE SEQUENCE [LARGE SCALE GENOMIC DNA]</scope>
    <source>
        <strain evidence="3">JCM 11444</strain>
    </source>
</reference>
<feature type="compositionally biased region" description="Pro residues" evidence="1">
    <location>
        <begin position="1"/>
        <end position="15"/>
    </location>
</feature>
<dbReference type="Proteomes" id="UP001500418">
    <property type="component" value="Unassembled WGS sequence"/>
</dbReference>
<comment type="caution">
    <text evidence="2">The sequence shown here is derived from an EMBL/GenBank/DDBJ whole genome shotgun (WGS) entry which is preliminary data.</text>
</comment>
<evidence type="ECO:0000256" key="1">
    <source>
        <dbReference type="SAM" id="MobiDB-lite"/>
    </source>
</evidence>
<evidence type="ECO:0008006" key="4">
    <source>
        <dbReference type="Google" id="ProtNLM"/>
    </source>
</evidence>
<evidence type="ECO:0000313" key="2">
    <source>
        <dbReference type="EMBL" id="GAA0938421.1"/>
    </source>
</evidence>
<protein>
    <recommendedName>
        <fullName evidence="4">Transposase</fullName>
    </recommendedName>
</protein>
<feature type="region of interest" description="Disordered" evidence="1">
    <location>
        <begin position="1"/>
        <end position="29"/>
    </location>
</feature>
<sequence>MVLPEPDSPTMPSEPPAGTENASLDEARAVEASHQLIVLRQQLIDRPEPRPRKS</sequence>
<organism evidence="2 3">
    <name type="scientific">Streptomyces rhizosphaericus</name>
    <dbReference type="NCBI Taxonomy" id="114699"/>
    <lineage>
        <taxon>Bacteria</taxon>
        <taxon>Bacillati</taxon>
        <taxon>Actinomycetota</taxon>
        <taxon>Actinomycetes</taxon>
        <taxon>Kitasatosporales</taxon>
        <taxon>Streptomycetaceae</taxon>
        <taxon>Streptomyces</taxon>
        <taxon>Streptomyces violaceusniger group</taxon>
    </lineage>
</organism>
<evidence type="ECO:0000313" key="3">
    <source>
        <dbReference type="Proteomes" id="UP001500418"/>
    </source>
</evidence>
<dbReference type="EMBL" id="BAAAID010000034">
    <property type="protein sequence ID" value="GAA0938421.1"/>
    <property type="molecule type" value="Genomic_DNA"/>
</dbReference>
<gene>
    <name evidence="2" type="ORF">GCM10009575_051280</name>
</gene>
<name>A0ABP4ARJ9_9ACTN</name>
<accession>A0ABP4ARJ9</accession>
<keyword evidence="3" id="KW-1185">Reference proteome</keyword>